<proteinExistence type="inferred from homology"/>
<dbReference type="PANTHER" id="PTHR30419:SF28">
    <property type="entry name" value="HTH-TYPE TRANSCRIPTIONAL REGULATOR BSDA"/>
    <property type="match status" value="1"/>
</dbReference>
<dbReference type="InterPro" id="IPR000847">
    <property type="entry name" value="LysR_HTH_N"/>
</dbReference>
<keyword evidence="3" id="KW-0238">DNA-binding</keyword>
<reference evidence="6 7" key="1">
    <citation type="submission" date="2020-08" db="EMBL/GenBank/DDBJ databases">
        <title>Genome public.</title>
        <authorList>
            <person name="Liu C."/>
            <person name="Sun Q."/>
        </authorList>
    </citation>
    <scope>NUCLEOTIDE SEQUENCE [LARGE SCALE GENOMIC DNA]</scope>
    <source>
        <strain evidence="6 7">BX1</strain>
    </source>
</reference>
<dbReference type="InterPro" id="IPR036388">
    <property type="entry name" value="WH-like_DNA-bd_sf"/>
</dbReference>
<dbReference type="Proteomes" id="UP000658131">
    <property type="component" value="Unassembled WGS sequence"/>
</dbReference>
<dbReference type="EMBL" id="JACRTB010000034">
    <property type="protein sequence ID" value="MBC8577512.1"/>
    <property type="molecule type" value="Genomic_DNA"/>
</dbReference>
<dbReference type="InterPro" id="IPR005119">
    <property type="entry name" value="LysR_subst-bd"/>
</dbReference>
<evidence type="ECO:0000256" key="4">
    <source>
        <dbReference type="ARBA" id="ARBA00023163"/>
    </source>
</evidence>
<dbReference type="Pfam" id="PF03466">
    <property type="entry name" value="LysR_substrate"/>
    <property type="match status" value="1"/>
</dbReference>
<keyword evidence="2" id="KW-0805">Transcription regulation</keyword>
<dbReference type="Gene3D" id="3.40.190.290">
    <property type="match status" value="1"/>
</dbReference>
<dbReference type="SUPFAM" id="SSF53850">
    <property type="entry name" value="Periplasmic binding protein-like II"/>
    <property type="match status" value="1"/>
</dbReference>
<evidence type="ECO:0000256" key="2">
    <source>
        <dbReference type="ARBA" id="ARBA00023015"/>
    </source>
</evidence>
<dbReference type="PANTHER" id="PTHR30419">
    <property type="entry name" value="HTH-TYPE TRANSCRIPTIONAL REGULATOR YBHD"/>
    <property type="match status" value="1"/>
</dbReference>
<evidence type="ECO:0000256" key="3">
    <source>
        <dbReference type="ARBA" id="ARBA00023125"/>
    </source>
</evidence>
<name>A0ABR7NNU0_9FIRM</name>
<comment type="similarity">
    <text evidence="1">Belongs to the LysR transcriptional regulatory family.</text>
</comment>
<feature type="domain" description="HTH lysR-type" evidence="5">
    <location>
        <begin position="1"/>
        <end position="56"/>
    </location>
</feature>
<keyword evidence="7" id="KW-1185">Reference proteome</keyword>
<evidence type="ECO:0000313" key="6">
    <source>
        <dbReference type="EMBL" id="MBC8577512.1"/>
    </source>
</evidence>
<gene>
    <name evidence="6" type="ORF">H8717_14010</name>
</gene>
<evidence type="ECO:0000256" key="1">
    <source>
        <dbReference type="ARBA" id="ARBA00009437"/>
    </source>
</evidence>
<dbReference type="RefSeq" id="WP_262400912.1">
    <property type="nucleotide sequence ID" value="NZ_JACRTB010000034.1"/>
</dbReference>
<dbReference type="InterPro" id="IPR036390">
    <property type="entry name" value="WH_DNA-bd_sf"/>
</dbReference>
<accession>A0ABR7NNU0</accession>
<protein>
    <submittedName>
        <fullName evidence="6">LysR family transcriptional regulator</fullName>
    </submittedName>
</protein>
<dbReference type="SUPFAM" id="SSF46785">
    <property type="entry name" value="Winged helix' DNA-binding domain"/>
    <property type="match status" value="1"/>
</dbReference>
<dbReference type="CDD" id="cd05466">
    <property type="entry name" value="PBP2_LTTR_substrate"/>
    <property type="match status" value="1"/>
</dbReference>
<dbReference type="Pfam" id="PF00126">
    <property type="entry name" value="HTH_1"/>
    <property type="match status" value="1"/>
</dbReference>
<keyword evidence="4" id="KW-0804">Transcription</keyword>
<evidence type="ECO:0000313" key="7">
    <source>
        <dbReference type="Proteomes" id="UP000658131"/>
    </source>
</evidence>
<dbReference type="InterPro" id="IPR050950">
    <property type="entry name" value="HTH-type_LysR_regulators"/>
</dbReference>
<evidence type="ECO:0000259" key="5">
    <source>
        <dbReference type="PROSITE" id="PS50931"/>
    </source>
</evidence>
<organism evidence="6 7">
    <name type="scientific">Yanshouia hominis</name>
    <dbReference type="NCBI Taxonomy" id="2763673"/>
    <lineage>
        <taxon>Bacteria</taxon>
        <taxon>Bacillati</taxon>
        <taxon>Bacillota</taxon>
        <taxon>Clostridia</taxon>
        <taxon>Eubacteriales</taxon>
        <taxon>Oscillospiraceae</taxon>
        <taxon>Yanshouia</taxon>
    </lineage>
</organism>
<sequence length="288" mass="32337">MTRYYVFLKVVETGSFTRAAQELDYTQSAVSQMIQTLEEELCATLFHRSKSGITLTPDGQEYLPFIRAVCNACDELRRKRREMEGLEGSVIRIGTFTSVSRNWLPLLIKQFKELYPSVQFELLQGEYTNISQWIKEGSVDFGFVNPTAVSGLKTIPLYQDEMLAVLCPGHPLAVQKRLTLRSLAAEPFILLDEGEHSVVLDAFASEGLTPNLQYKVYDDYSIVSMVEQGLGVSVLYRPVLQNIAQNLVTLPLDSPVTRTVAVACRDSRALSGASRTFLHFIEKHFGAR</sequence>
<dbReference type="Gene3D" id="1.10.10.10">
    <property type="entry name" value="Winged helix-like DNA-binding domain superfamily/Winged helix DNA-binding domain"/>
    <property type="match status" value="1"/>
</dbReference>
<dbReference type="PRINTS" id="PR00039">
    <property type="entry name" value="HTHLYSR"/>
</dbReference>
<comment type="caution">
    <text evidence="6">The sequence shown here is derived from an EMBL/GenBank/DDBJ whole genome shotgun (WGS) entry which is preliminary data.</text>
</comment>
<dbReference type="PROSITE" id="PS50931">
    <property type="entry name" value="HTH_LYSR"/>
    <property type="match status" value="1"/>
</dbReference>